<evidence type="ECO:0000256" key="1">
    <source>
        <dbReference type="ARBA" id="ARBA00004155"/>
    </source>
</evidence>
<feature type="transmembrane region" description="Helical" evidence="10">
    <location>
        <begin position="194"/>
        <end position="215"/>
    </location>
</feature>
<evidence type="ECO:0000313" key="11">
    <source>
        <dbReference type="EMBL" id="WAR23389.1"/>
    </source>
</evidence>
<name>A0ABY7FRA0_MYAAR</name>
<sequence length="415" mass="47237">MSVHIPSSVLAAGWIPFVVVIVAILVFSIVYILYYTNRREREWSSAISAIVSLSITLMTIALIPVDVFLVSFMKNGNGTFKDWAQDNDTRISLENSVLYGYYTMYGMITFCMFILLPFMYFFYEEREEEATCKSRCCGALKYSIVFFILMFVLLLVGALLHTKQVDNPGNKTQSDIDRLMSLFDMESNWVERSLSLALSVLSLIGMLAVIFYTYLGGKRVSRRDASRLAELEESEVLMERQDRHLEARDTCCQRLFLVLRPFAVMFGILLILVATTVFLSLLLTNIDKTLANGLGPKSGYALKKPTLPNVFPLDYIVFGLLALYLVFSSMTGIRDLGIWFFCLRCVATRMSMLLTRIFYNMWFFGAAYYWSTWLFLLCILIGFLVAICRKSRSAIDGEVDADDIVDSDDEELLSG</sequence>
<dbReference type="Proteomes" id="UP001164746">
    <property type="component" value="Chromosome 13"/>
</dbReference>
<dbReference type="InterPro" id="IPR050854">
    <property type="entry name" value="LMBD1_LysCbl_Transport"/>
</dbReference>
<keyword evidence="8" id="KW-0458">Lysosome</keyword>
<keyword evidence="9" id="KW-0170">Cobalt</keyword>
<keyword evidence="5 10" id="KW-0812">Transmembrane</keyword>
<evidence type="ECO:0000256" key="5">
    <source>
        <dbReference type="ARBA" id="ARBA00022692"/>
    </source>
</evidence>
<feature type="transmembrane region" description="Helical" evidence="10">
    <location>
        <begin position="306"/>
        <end position="326"/>
    </location>
</feature>
<dbReference type="EMBL" id="CP111024">
    <property type="protein sequence ID" value="WAR23389.1"/>
    <property type="molecule type" value="Genomic_DNA"/>
</dbReference>
<keyword evidence="12" id="KW-1185">Reference proteome</keyword>
<comment type="similarity">
    <text evidence="2">Belongs to the LIMR family. LMBRD1 subfamily.</text>
</comment>
<accession>A0ABY7FRA0</accession>
<evidence type="ECO:0000256" key="9">
    <source>
        <dbReference type="ARBA" id="ARBA00023285"/>
    </source>
</evidence>
<dbReference type="PANTHER" id="PTHR16130">
    <property type="entry name" value="LYSOSOMAL COBALAMIN TRANSPORTER-RELATED"/>
    <property type="match status" value="1"/>
</dbReference>
<keyword evidence="6 10" id="KW-1133">Transmembrane helix</keyword>
<keyword evidence="7 10" id="KW-0472">Membrane</keyword>
<evidence type="ECO:0000256" key="7">
    <source>
        <dbReference type="ARBA" id="ARBA00023136"/>
    </source>
</evidence>
<dbReference type="PANTHER" id="PTHR16130:SF2">
    <property type="entry name" value="LYSOSOMAL COBALAMIN TRANSPORT ESCORT PROTEIN LMBD1"/>
    <property type="match status" value="1"/>
</dbReference>
<comment type="subcellular location">
    <subcellularLocation>
        <location evidence="1">Lysosome membrane</location>
        <topology evidence="1">Multi-pass membrane protein</topology>
    </subcellularLocation>
</comment>
<feature type="transmembrane region" description="Helical" evidence="10">
    <location>
        <begin position="12"/>
        <end position="34"/>
    </location>
</feature>
<organism evidence="11 12">
    <name type="scientific">Mya arenaria</name>
    <name type="common">Soft-shell clam</name>
    <dbReference type="NCBI Taxonomy" id="6604"/>
    <lineage>
        <taxon>Eukaryota</taxon>
        <taxon>Metazoa</taxon>
        <taxon>Spiralia</taxon>
        <taxon>Lophotrochozoa</taxon>
        <taxon>Mollusca</taxon>
        <taxon>Bivalvia</taxon>
        <taxon>Autobranchia</taxon>
        <taxon>Heteroconchia</taxon>
        <taxon>Euheterodonta</taxon>
        <taxon>Imparidentia</taxon>
        <taxon>Neoheterodontei</taxon>
        <taxon>Myida</taxon>
        <taxon>Myoidea</taxon>
        <taxon>Myidae</taxon>
        <taxon>Mya</taxon>
    </lineage>
</organism>
<feature type="transmembrane region" description="Helical" evidence="10">
    <location>
        <begin position="262"/>
        <end position="286"/>
    </location>
</feature>
<proteinExistence type="inferred from homology"/>
<dbReference type="InterPro" id="IPR006876">
    <property type="entry name" value="LMBR1-like_membr_prot"/>
</dbReference>
<evidence type="ECO:0000256" key="3">
    <source>
        <dbReference type="ARBA" id="ARBA00022448"/>
    </source>
</evidence>
<evidence type="ECO:0000256" key="8">
    <source>
        <dbReference type="ARBA" id="ARBA00023228"/>
    </source>
</evidence>
<keyword evidence="4" id="KW-0846">Cobalamin</keyword>
<feature type="transmembrane region" description="Helical" evidence="10">
    <location>
        <begin position="144"/>
        <end position="162"/>
    </location>
</feature>
<feature type="transmembrane region" description="Helical" evidence="10">
    <location>
        <begin position="46"/>
        <end position="73"/>
    </location>
</feature>
<protein>
    <submittedName>
        <fullName evidence="11">LMBD1-like protein</fullName>
    </submittedName>
</protein>
<feature type="transmembrane region" description="Helical" evidence="10">
    <location>
        <begin position="102"/>
        <end position="123"/>
    </location>
</feature>
<dbReference type="Pfam" id="PF04791">
    <property type="entry name" value="LMBR1"/>
    <property type="match status" value="1"/>
</dbReference>
<feature type="transmembrane region" description="Helical" evidence="10">
    <location>
        <begin position="338"/>
        <end position="362"/>
    </location>
</feature>
<keyword evidence="3" id="KW-0813">Transport</keyword>
<evidence type="ECO:0000256" key="4">
    <source>
        <dbReference type="ARBA" id="ARBA00022628"/>
    </source>
</evidence>
<evidence type="ECO:0000256" key="6">
    <source>
        <dbReference type="ARBA" id="ARBA00022989"/>
    </source>
</evidence>
<evidence type="ECO:0000256" key="2">
    <source>
        <dbReference type="ARBA" id="ARBA00009901"/>
    </source>
</evidence>
<reference evidence="11" key="1">
    <citation type="submission" date="2022-11" db="EMBL/GenBank/DDBJ databases">
        <title>Centuries of genome instability and evolution in soft-shell clam transmissible cancer (bioRxiv).</title>
        <authorList>
            <person name="Hart S.F.M."/>
            <person name="Yonemitsu M.A."/>
            <person name="Giersch R.M."/>
            <person name="Beal B.F."/>
            <person name="Arriagada G."/>
            <person name="Davis B.W."/>
            <person name="Ostrander E.A."/>
            <person name="Goff S.P."/>
            <person name="Metzger M.J."/>
        </authorList>
    </citation>
    <scope>NUCLEOTIDE SEQUENCE</scope>
    <source>
        <strain evidence="11">MELC-2E11</strain>
        <tissue evidence="11">Siphon/mantle</tissue>
    </source>
</reference>
<feature type="transmembrane region" description="Helical" evidence="10">
    <location>
        <begin position="368"/>
        <end position="388"/>
    </location>
</feature>
<evidence type="ECO:0000313" key="12">
    <source>
        <dbReference type="Proteomes" id="UP001164746"/>
    </source>
</evidence>
<evidence type="ECO:0000256" key="10">
    <source>
        <dbReference type="SAM" id="Phobius"/>
    </source>
</evidence>
<gene>
    <name evidence="11" type="ORF">MAR_037058</name>
</gene>